<gene>
    <name evidence="5" type="ORF">M0R45_022433</name>
</gene>
<evidence type="ECO:0000313" key="5">
    <source>
        <dbReference type="EMBL" id="KAK9935327.1"/>
    </source>
</evidence>
<accession>A0AAW1XHV4</accession>
<dbReference type="AlphaFoldDB" id="A0AAW1XHV4"/>
<evidence type="ECO:0000256" key="3">
    <source>
        <dbReference type="ARBA" id="ARBA00022723"/>
    </source>
</evidence>
<proteinExistence type="predicted"/>
<evidence type="ECO:0000256" key="4">
    <source>
        <dbReference type="ARBA" id="ARBA00022842"/>
    </source>
</evidence>
<dbReference type="Proteomes" id="UP001457282">
    <property type="component" value="Unassembled WGS sequence"/>
</dbReference>
<sequence length="387" mass="43599">MEVTQILHMNKGEGETSYAKNSTLQRKTLSMVKPIIVEAVLELMISSNIMGIESMGIADLGCSSGPNTLLLISQVMDVIRGADQPSTITELRVYLNDLFSNDFNTIFMSLPEFFNKLKQGYHDNHQHLMNPFISAVPGSFYGPLFPRKSLHFVHSCFSLHWLSQVPAGLNNKGKICISNSSPQCVIDAYSMQFQKDFELFLRSRAQEIVDGGRMVLSFMGRPSSDPTAAQGPFYQWELLAHALMAMVLEGCIQKEKVDSFNVPYYASCAEELNLVLQKEGSFITDHLKTFEIDWDSSVSDRLDQDIPNGAFVFDDDQMITRSGQRVANSIRVVAESMLKSHFGKEIMDDLFQRYAELISKHFSDNTTRPKYTILVISLIKKNLISTN</sequence>
<dbReference type="Gene3D" id="1.10.1200.270">
    <property type="entry name" value="Methyltransferase, alpha-helical capping domain"/>
    <property type="match status" value="1"/>
</dbReference>
<dbReference type="InterPro" id="IPR005299">
    <property type="entry name" value="MeTrfase_7"/>
</dbReference>
<dbReference type="GO" id="GO:0032259">
    <property type="term" value="P:methylation"/>
    <property type="evidence" value="ECO:0007669"/>
    <property type="project" value="UniProtKB-KW"/>
</dbReference>
<dbReference type="InterPro" id="IPR042086">
    <property type="entry name" value="MeTrfase_capping"/>
</dbReference>
<dbReference type="Gene3D" id="3.40.50.150">
    <property type="entry name" value="Vaccinia Virus protein VP39"/>
    <property type="match status" value="1"/>
</dbReference>
<evidence type="ECO:0000256" key="2">
    <source>
        <dbReference type="ARBA" id="ARBA00022679"/>
    </source>
</evidence>
<name>A0AAW1XHV4_RUBAR</name>
<evidence type="ECO:0008006" key="7">
    <source>
        <dbReference type="Google" id="ProtNLM"/>
    </source>
</evidence>
<keyword evidence="4" id="KW-0460">Magnesium</keyword>
<keyword evidence="2" id="KW-0808">Transferase</keyword>
<dbReference type="EMBL" id="JBEDUW010000004">
    <property type="protein sequence ID" value="KAK9935327.1"/>
    <property type="molecule type" value="Genomic_DNA"/>
</dbReference>
<dbReference type="InterPro" id="IPR029063">
    <property type="entry name" value="SAM-dependent_MTases_sf"/>
</dbReference>
<organism evidence="5 6">
    <name type="scientific">Rubus argutus</name>
    <name type="common">Southern blackberry</name>
    <dbReference type="NCBI Taxonomy" id="59490"/>
    <lineage>
        <taxon>Eukaryota</taxon>
        <taxon>Viridiplantae</taxon>
        <taxon>Streptophyta</taxon>
        <taxon>Embryophyta</taxon>
        <taxon>Tracheophyta</taxon>
        <taxon>Spermatophyta</taxon>
        <taxon>Magnoliopsida</taxon>
        <taxon>eudicotyledons</taxon>
        <taxon>Gunneridae</taxon>
        <taxon>Pentapetalae</taxon>
        <taxon>rosids</taxon>
        <taxon>fabids</taxon>
        <taxon>Rosales</taxon>
        <taxon>Rosaceae</taxon>
        <taxon>Rosoideae</taxon>
        <taxon>Rosoideae incertae sedis</taxon>
        <taxon>Rubus</taxon>
    </lineage>
</organism>
<comment type="caution">
    <text evidence="5">The sequence shown here is derived from an EMBL/GenBank/DDBJ whole genome shotgun (WGS) entry which is preliminary data.</text>
</comment>
<keyword evidence="3" id="KW-0479">Metal-binding</keyword>
<dbReference type="SUPFAM" id="SSF53335">
    <property type="entry name" value="S-adenosyl-L-methionine-dependent methyltransferases"/>
    <property type="match status" value="1"/>
</dbReference>
<evidence type="ECO:0000256" key="1">
    <source>
        <dbReference type="ARBA" id="ARBA00022603"/>
    </source>
</evidence>
<keyword evidence="6" id="KW-1185">Reference proteome</keyword>
<dbReference type="Pfam" id="PF03492">
    <property type="entry name" value="Methyltransf_7"/>
    <property type="match status" value="1"/>
</dbReference>
<protein>
    <recommendedName>
        <fullName evidence="7">Jasmonate O-methyltransferase</fullName>
    </recommendedName>
</protein>
<evidence type="ECO:0000313" key="6">
    <source>
        <dbReference type="Proteomes" id="UP001457282"/>
    </source>
</evidence>
<dbReference type="GO" id="GO:0008168">
    <property type="term" value="F:methyltransferase activity"/>
    <property type="evidence" value="ECO:0007669"/>
    <property type="project" value="UniProtKB-KW"/>
</dbReference>
<dbReference type="GO" id="GO:0046872">
    <property type="term" value="F:metal ion binding"/>
    <property type="evidence" value="ECO:0007669"/>
    <property type="project" value="UniProtKB-KW"/>
</dbReference>
<dbReference type="PANTHER" id="PTHR31009">
    <property type="entry name" value="S-ADENOSYL-L-METHIONINE:CARBOXYL METHYLTRANSFERASE FAMILY PROTEIN"/>
    <property type="match status" value="1"/>
</dbReference>
<keyword evidence="1" id="KW-0489">Methyltransferase</keyword>
<reference evidence="5 6" key="1">
    <citation type="journal article" date="2023" name="G3 (Bethesda)">
        <title>A chromosome-length genome assembly and annotation of blackberry (Rubus argutus, cv. 'Hillquist').</title>
        <authorList>
            <person name="Bruna T."/>
            <person name="Aryal R."/>
            <person name="Dudchenko O."/>
            <person name="Sargent D.J."/>
            <person name="Mead D."/>
            <person name="Buti M."/>
            <person name="Cavallini A."/>
            <person name="Hytonen T."/>
            <person name="Andres J."/>
            <person name="Pham M."/>
            <person name="Weisz D."/>
            <person name="Mascagni F."/>
            <person name="Usai G."/>
            <person name="Natali L."/>
            <person name="Bassil N."/>
            <person name="Fernandez G.E."/>
            <person name="Lomsadze A."/>
            <person name="Armour M."/>
            <person name="Olukolu B."/>
            <person name="Poorten T."/>
            <person name="Britton C."/>
            <person name="Davik J."/>
            <person name="Ashrafi H."/>
            <person name="Aiden E.L."/>
            <person name="Borodovsky M."/>
            <person name="Worthington M."/>
        </authorList>
    </citation>
    <scope>NUCLEOTIDE SEQUENCE [LARGE SCALE GENOMIC DNA]</scope>
    <source>
        <strain evidence="5">PI 553951</strain>
    </source>
</reference>